<dbReference type="PANTHER" id="PTHR47901:SF3">
    <property type="entry name" value="CASPASE-1"/>
    <property type="match status" value="1"/>
</dbReference>
<dbReference type="InParanoid" id="A0A6I8SR22"/>
<dbReference type="Gene3D" id="1.10.533.10">
    <property type="entry name" value="Death Domain, Fas"/>
    <property type="match status" value="1"/>
</dbReference>
<dbReference type="SMART" id="SM00114">
    <property type="entry name" value="CARD"/>
    <property type="match status" value="1"/>
</dbReference>
<dbReference type="InterPro" id="IPR002398">
    <property type="entry name" value="Pept_C14"/>
</dbReference>
<protein>
    <recommendedName>
        <fullName evidence="1">CARD domain-containing protein</fullName>
    </recommendedName>
</protein>
<dbReference type="AlphaFoldDB" id="A0A6I8SR22"/>
<dbReference type="SUPFAM" id="SSF47986">
    <property type="entry name" value="DEATH domain"/>
    <property type="match status" value="1"/>
</dbReference>
<dbReference type="Ensembl" id="ENSXETT00000096650">
    <property type="protein sequence ID" value="ENSXETP00000095579"/>
    <property type="gene ID" value="ENSXETG00000036659"/>
</dbReference>
<evidence type="ECO:0000259" key="1">
    <source>
        <dbReference type="PROSITE" id="PS50209"/>
    </source>
</evidence>
<dbReference type="InterPro" id="IPR001315">
    <property type="entry name" value="CARD"/>
</dbReference>
<dbReference type="GeneTree" id="ENSGT01000000217257"/>
<dbReference type="GO" id="GO:0006508">
    <property type="term" value="P:proteolysis"/>
    <property type="evidence" value="ECO:0007669"/>
    <property type="project" value="InterPro"/>
</dbReference>
<proteinExistence type="predicted"/>
<name>A0A6I8SR22_XENTR</name>
<dbReference type="InterPro" id="IPR011029">
    <property type="entry name" value="DEATH-like_dom_sf"/>
</dbReference>
<dbReference type="Pfam" id="PF00619">
    <property type="entry name" value="CARD"/>
    <property type="match status" value="1"/>
</dbReference>
<reference evidence="2" key="1">
    <citation type="journal article" date="2010" name="Science">
        <title>The genome of the Western clawed frog Xenopus tropicalis.</title>
        <authorList>
            <person name="Hellsten U."/>
            <person name="Harland R.M."/>
            <person name="Gilchrist M.J."/>
            <person name="Hendrix D."/>
            <person name="Jurka J."/>
            <person name="Kapitonov V."/>
            <person name="Ovcharenko I."/>
            <person name="Putnam N.H."/>
            <person name="Shu S."/>
            <person name="Taher L."/>
            <person name="Blitz I.L."/>
            <person name="Blumberg B."/>
            <person name="Dichmann D.S."/>
            <person name="Dubchak I."/>
            <person name="Amaya E."/>
            <person name="Detter J.C."/>
            <person name="Fletcher R."/>
            <person name="Gerhard D.S."/>
            <person name="Goodstein D."/>
            <person name="Graves T."/>
            <person name="Grigoriev I.V."/>
            <person name="Grimwood J."/>
            <person name="Kawashima T."/>
            <person name="Lindquist E."/>
            <person name="Lucas S.M."/>
            <person name="Mead P.E."/>
            <person name="Mitros T."/>
            <person name="Ogino H."/>
            <person name="Ohta Y."/>
            <person name="Poliakov A.V."/>
            <person name="Pollet N."/>
            <person name="Robert J."/>
            <person name="Salamov A."/>
            <person name="Sater A.K."/>
            <person name="Schmutz J."/>
            <person name="Terry A."/>
            <person name="Vize P.D."/>
            <person name="Warren W.C."/>
            <person name="Wells D."/>
            <person name="Wills A."/>
            <person name="Wilson R.K."/>
            <person name="Zimmerman L.B."/>
            <person name="Zorn A.M."/>
            <person name="Grainger R."/>
            <person name="Grammer T."/>
            <person name="Khokha M.K."/>
            <person name="Richardson P.M."/>
            <person name="Rokhsar D.S."/>
        </authorList>
    </citation>
    <scope>NUCLEOTIDE SEQUENCE [LARGE SCALE GENOMIC DNA]</scope>
    <source>
        <strain evidence="2">Nigerian</strain>
    </source>
</reference>
<dbReference type="PANTHER" id="PTHR47901">
    <property type="entry name" value="CASPASE RECRUITMENT DOMAIN-CONTAINING PROTEIN 18"/>
    <property type="match status" value="1"/>
</dbReference>
<dbReference type="GO" id="GO:0042981">
    <property type="term" value="P:regulation of apoptotic process"/>
    <property type="evidence" value="ECO:0007669"/>
    <property type="project" value="InterPro"/>
</dbReference>
<dbReference type="Bgee" id="ENSXETG00000036659">
    <property type="expression patterns" value="Expressed in liver and 12 other cell types or tissues"/>
</dbReference>
<accession>A0A6I8SR22</accession>
<reference evidence="2" key="2">
    <citation type="submission" date="2020-05" db="UniProtKB">
        <authorList>
            <consortium name="Ensembl"/>
        </authorList>
    </citation>
    <scope>IDENTIFICATION</scope>
</reference>
<sequence length="90" mass="10057">FADRLRNVRRMFIEGVSVAVIRGLLDSLYHDDIIGDGEKELVTENTNVVRDQARCLIDMVIKKGNVASNKFIQALQEEDPTLCANLGLNP</sequence>
<evidence type="ECO:0000313" key="2">
    <source>
        <dbReference type="Ensembl" id="ENSXETP00000095579"/>
    </source>
</evidence>
<dbReference type="GO" id="GO:0004197">
    <property type="term" value="F:cysteine-type endopeptidase activity"/>
    <property type="evidence" value="ECO:0007669"/>
    <property type="project" value="InterPro"/>
</dbReference>
<dbReference type="FunCoup" id="A0A6I8SR22">
    <property type="interactions" value="130"/>
</dbReference>
<feature type="domain" description="CARD" evidence="1">
    <location>
        <begin position="1"/>
        <end position="90"/>
    </location>
</feature>
<organism evidence="2">
    <name type="scientific">Xenopus tropicalis</name>
    <name type="common">Western clawed frog</name>
    <name type="synonym">Silurana tropicalis</name>
    <dbReference type="NCBI Taxonomy" id="8364"/>
    <lineage>
        <taxon>Eukaryota</taxon>
        <taxon>Metazoa</taxon>
        <taxon>Chordata</taxon>
        <taxon>Craniata</taxon>
        <taxon>Vertebrata</taxon>
        <taxon>Euteleostomi</taxon>
        <taxon>Amphibia</taxon>
        <taxon>Batrachia</taxon>
        <taxon>Anura</taxon>
        <taxon>Pipoidea</taxon>
        <taxon>Pipidae</taxon>
        <taxon>Xenopodinae</taxon>
        <taxon>Xenopus</taxon>
        <taxon>Silurana</taxon>
    </lineage>
</organism>
<dbReference type="PROSITE" id="PS50209">
    <property type="entry name" value="CARD"/>
    <property type="match status" value="1"/>
</dbReference>